<protein>
    <recommendedName>
        <fullName evidence="4">Fibronectin type-III domain-containing protein</fullName>
    </recommendedName>
</protein>
<dbReference type="PANTHER" id="PTHR36251:SF2">
    <property type="entry name" value="GIFSY-2 PROPHAGE HOST SPECIFICITY PROTEIN J, PHAGE LAMBDA"/>
    <property type="match status" value="1"/>
</dbReference>
<dbReference type="RefSeq" id="WP_350401830.1">
    <property type="nucleotide sequence ID" value="NZ_JBELOE010000210.1"/>
</dbReference>
<evidence type="ECO:0000313" key="3">
    <source>
        <dbReference type="Proteomes" id="UP001467690"/>
    </source>
</evidence>
<dbReference type="InterPro" id="IPR053171">
    <property type="entry name" value="Viral_Tip_Attach_Protein"/>
</dbReference>
<comment type="caution">
    <text evidence="2">The sequence shown here is derived from an EMBL/GenBank/DDBJ whole genome shotgun (WGS) entry which is preliminary data.</text>
</comment>
<reference evidence="2 3" key="1">
    <citation type="submission" date="2024-06" db="EMBL/GenBank/DDBJ databases">
        <authorList>
            <person name="Chen R.Y."/>
        </authorList>
    </citation>
    <scope>NUCLEOTIDE SEQUENCE [LARGE SCALE GENOMIC DNA]</scope>
    <source>
        <strain evidence="2 3">D2</strain>
    </source>
</reference>
<keyword evidence="3" id="KW-1185">Reference proteome</keyword>
<feature type="coiled-coil region" evidence="1">
    <location>
        <begin position="1345"/>
        <end position="1376"/>
    </location>
</feature>
<evidence type="ECO:0000313" key="2">
    <source>
        <dbReference type="EMBL" id="MER2492319.1"/>
    </source>
</evidence>
<proteinExistence type="predicted"/>
<evidence type="ECO:0000256" key="1">
    <source>
        <dbReference type="SAM" id="Coils"/>
    </source>
</evidence>
<organism evidence="2 3">
    <name type="scientific">Catenovulum sediminis</name>
    <dbReference type="NCBI Taxonomy" id="1740262"/>
    <lineage>
        <taxon>Bacteria</taxon>
        <taxon>Pseudomonadati</taxon>
        <taxon>Pseudomonadota</taxon>
        <taxon>Gammaproteobacteria</taxon>
        <taxon>Alteromonadales</taxon>
        <taxon>Alteromonadaceae</taxon>
        <taxon>Catenovulum</taxon>
    </lineage>
</organism>
<name>A0ABV1RH97_9ALTE</name>
<dbReference type="InterPro" id="IPR013783">
    <property type="entry name" value="Ig-like_fold"/>
</dbReference>
<keyword evidence="1" id="KW-0175">Coiled coil</keyword>
<dbReference type="PANTHER" id="PTHR36251">
    <property type="entry name" value="FELS-1 PROPHAGE HOST SPECIFICITY PROTEIN-RELATED"/>
    <property type="match status" value="1"/>
</dbReference>
<evidence type="ECO:0008006" key="4">
    <source>
        <dbReference type="Google" id="ProtNLM"/>
    </source>
</evidence>
<dbReference type="EMBL" id="JBELOE010000210">
    <property type="protein sequence ID" value="MER2492319.1"/>
    <property type="molecule type" value="Genomic_DNA"/>
</dbReference>
<accession>A0ABV1RH97</accession>
<dbReference type="Gene3D" id="2.60.40.10">
    <property type="entry name" value="Immunoglobulins"/>
    <property type="match status" value="1"/>
</dbReference>
<dbReference type="Proteomes" id="UP001467690">
    <property type="component" value="Unassembled WGS sequence"/>
</dbReference>
<gene>
    <name evidence="2" type="ORF">ABS311_10560</name>
</gene>
<sequence>MVKPAFSGIPRGNDKEAISALVKNVETFMGSRGSGLDKAVTLRQLIELNLVVAKYKKGKLVQVENQNDSGIVEPPLKPEGLTATGTWSSIILSWDVNSQASYAYTEIWRSETDNFGDAVKVDQTSGSLHSDGVGTDRAYYYWIRHVNSRGRVSALNATAGTYAETSIDVEKVLEELGEQVNSSHLAQSLRDRIDLIDAPATGLVDQIDSLSVEYSDLSLELTTLASSLLSESGRIDDIISDANTRIANVDQQFSDITIDAQETKDNADKALAVLGSAVDDYVNDGVTIPVFTSHLSEVASQVNYDSDQAALAAIQISLKQDQLSEKLDRYNFDFQTFRDAAFNVDPDNGSIEMVAVDALRTETFSSITTLTQRLDAVDGSISLLGTKAKQDELETQINDVGLSLDTVEAAIELKANQATVNEQASTLSQVSIDLSAAQSAIQLKADLTVTDSLGTALNQLSVDLDAAEAAIQLKADKTVTDGLTTNINSALTRIDAAEAAILTKAESTALNSVDVRVTSAEQNINAMQGEISQKVSTTTFENIIAQPFDSSVQYSKGDQVIYQSQLWECHTDIPAAGNWQSTAYWTNKGLIATRFANAEQRLTATEDGLATLSSNVESLNLDEALTTLAAAEQTLSTYTDEKAAQAEFNQSIQAEFVNSELASIGSHIAQDQQFDRLDKVTYSIAGIEQSQQVLADELQASVEQTELLQAQFNSALASIYNRQAIFVSENEALLKDTKTLTAEVNQSKGLIESIIDLDVSDSAVEGSQLALMYADVGDAKGRISTLETQRVSDEGVNLSRFNELRADIDTEVSTRAADVNRLDEAVATEQATRAASISNLNTKITDETSERESEISRVDESITTEANTRSQAIQGLQSQITDESNTRQAQIDSVQETIADESQARATLATQLNSELAQEAALRQAQIDSAQQTIADESQARAALATQLNSELAQETANREAQIDSVQETIADESQARAALATQLNSELAQETANREAGINNLQTTIATVDQSRVQDYANITASYQSADSALQGQINATNATVTNLTEAITDEETARIHDISNLAATVNSNKSDLDAKYNSIVNLDSNGLGGTVLAQKFETISAQIDALDESTGSDLSHFDQIITDEAQTRASADTSLQSQITDESNTRQAQIGSVQQTIADESQARAALATQLNSELAQETANREAQIDSVQETIADESQARAALATQLNSELAQEAALRQAGISSLQTTIATVDQSRVQDYANITASYQSADSALQGEIDSVKNLSLDANEVLAQTLSSLRGDVDGANGLIEDISNLNIQEDRALAQRFGSISSYLDASALASIQASLALEGEYEKQLVSEASINEAQQTITEINEAQAQKNIEIEAKLSDAETRLQHAFSGVVQAYQAIAREEEARVTENKTLSASLAAAKSDLEGSISALSGVYATPDAVQSIVENNLKSTYNLVNEDGSLAVATSADISSALTGYATENYAESKKQEAISSAASDATSKVNTLTQTLAGDKNTSGSIAKAISQYTANNPEGGSATLEQLFSVAYNKGVAAGNAAESAADTYTAQWGVKTDVNDLQGGVGFYNDGSTTSFLINANLFSFIGPDDTVTPLFTIRQNVEGYEDGVYMRDVYIDDLAVQDVIARTVAADEFKSATSTNVQIVGGSLNINDKFTVDSQGNCEAKAITIRNVSGDVIFSSGAGVPASAVSGLGSLATKSNIDYNTEVNNKPLLGALSQKDSLDYSEVNNTPVLGNLAALDSLSYDAITGTKPSADARTNKIFRQNDDPIGEAKDGDIWYKIATKETRSFNGSSWDLIGNAFSDTSDLVDGAGLGQSATWTSVTGIGKPADNATQNRIFRQANTPTGSNGDLWYNTNTKELKEHNGSSWNKIADETNYTDSRISNNSISQSQIASQVQSIANLTYIKNLLADQVIAARVYAEKIEGDTTTVIPLDISSSTLRDESSFDPYIKFDIEPSATDRVALLPRLKAVSYSSNPMIVTVVVAIYNYISNGADYSQVSPISIIQEDNQPFKLNANGETKDIDVVLGNNNKWHVEVKYYSTRNGASSGNFHIEIQKKNIVVLKNESSWVTNLSIA</sequence>